<feature type="domain" description="Ricin B lectin" evidence="2">
    <location>
        <begin position="52"/>
        <end position="186"/>
    </location>
</feature>
<dbReference type="Proteomes" id="UP000610124">
    <property type="component" value="Unassembled WGS sequence"/>
</dbReference>
<reference evidence="3" key="1">
    <citation type="journal article" date="2014" name="Int. J. Syst. Evol. Microbiol.">
        <title>Complete genome sequence of Corynebacterium casei LMG S-19264T (=DSM 44701T), isolated from a smear-ripened cheese.</title>
        <authorList>
            <consortium name="US DOE Joint Genome Institute (JGI-PGF)"/>
            <person name="Walter F."/>
            <person name="Albersmeier A."/>
            <person name="Kalinowski J."/>
            <person name="Ruckert C."/>
        </authorList>
    </citation>
    <scope>NUCLEOTIDE SEQUENCE</scope>
    <source>
        <strain evidence="3">JCM 4434</strain>
    </source>
</reference>
<dbReference type="RefSeq" id="WP_030290571.1">
    <property type="nucleotide sequence ID" value="NZ_BMUB01000004.1"/>
</dbReference>
<protein>
    <recommendedName>
        <fullName evidence="2">Ricin B lectin domain-containing protein</fullName>
    </recommendedName>
</protein>
<dbReference type="AlphaFoldDB" id="A0A1E7MVJ5"/>
<dbReference type="SUPFAM" id="SSF50370">
    <property type="entry name" value="Ricin B-like lectins"/>
    <property type="match status" value="1"/>
</dbReference>
<evidence type="ECO:0000313" key="3">
    <source>
        <dbReference type="EMBL" id="GGU68909.1"/>
    </source>
</evidence>
<sequence>MPSTPAPARTAPWPRLLATALALCCALLGLSAAPALAAPAAPALSSCASPQQCLTIKSLSNGRQLDVQNGTMGDGAYIVTNSAPGYHQSWHLSVDPSDFTFTIVNNDTGKCIDLAFFTPALRQQTCAGQASQRWFLQPAPGSDDAFMIRHAGDNTCLDLLMGANYDDAWTDQYTCNGTNNQQWSTGFPLAARNLAVDHAAKQCEKDTSTCSWSVKSEAPAAPLPRACVSSVWFNNTSGTVQQSFSVTDESGWSNTIGTSLTSSISAGAPTVLTATITSALSFTNEWHGSRSVNNAVVVSVPPQQYGWVTLAEVARKVTGSWTFDTHGFPWTADDTITVPVTSDPNAGPTLYIANTSPTFTSCV</sequence>
<reference evidence="4" key="4">
    <citation type="submission" date="2016-08" db="EMBL/GenBank/DDBJ databases">
        <title>Sequencing, Assembly and Comparative Genomics of S. aureofaciens ATCC 10762.</title>
        <authorList>
            <person name="Gradnigo J.S."/>
            <person name="Johnson N."/>
            <person name="Somerville G.A."/>
        </authorList>
    </citation>
    <scope>NUCLEOTIDE SEQUENCE [LARGE SCALE GENOMIC DNA]</scope>
    <source>
        <strain evidence="4">ATCC 10762</strain>
    </source>
</reference>
<proteinExistence type="predicted"/>
<comment type="caution">
    <text evidence="4">The sequence shown here is derived from an EMBL/GenBank/DDBJ whole genome shotgun (WGS) entry which is preliminary data.</text>
</comment>
<dbReference type="InterPro" id="IPR000772">
    <property type="entry name" value="Ricin_B_lectin"/>
</dbReference>
<feature type="chain" id="PRO_5009198469" description="Ricin B lectin domain-containing protein" evidence="1">
    <location>
        <begin position="38"/>
        <end position="363"/>
    </location>
</feature>
<accession>A0A8H9LJD7</accession>
<dbReference type="InterPro" id="IPR035992">
    <property type="entry name" value="Ricin_B-like_lectins"/>
</dbReference>
<dbReference type="Pfam" id="PF00652">
    <property type="entry name" value="Ricin_B_lectin"/>
    <property type="match status" value="1"/>
</dbReference>
<dbReference type="PROSITE" id="PS50231">
    <property type="entry name" value="RICIN_B_LECTIN"/>
    <property type="match status" value="1"/>
</dbReference>
<reference evidence="4 5" key="2">
    <citation type="submission" date="2014-07" db="EMBL/GenBank/DDBJ databases">
        <authorList>
            <person name="Zhang J.E."/>
            <person name="Yang H."/>
            <person name="Guo J."/>
            <person name="Deng Z."/>
            <person name="Luo H."/>
            <person name="Luo M."/>
            <person name="Zhao B."/>
        </authorList>
    </citation>
    <scope>NUCLEOTIDE SEQUENCE [LARGE SCALE GENOMIC DNA]</scope>
    <source>
        <strain evidence="4">ATCC 10762</strain>
        <strain evidence="5">ATCC 10762 / DSM 40127 / CCM 3239 / JCM 4008 / LMG 5968 / NBRC 12843 / NCIMB 8234 / A-377</strain>
    </source>
</reference>
<keyword evidence="1" id="KW-0732">Signal</keyword>
<keyword evidence="5" id="KW-1185">Reference proteome</keyword>
<evidence type="ECO:0000313" key="4">
    <source>
        <dbReference type="EMBL" id="OEV32448.1"/>
    </source>
</evidence>
<evidence type="ECO:0000259" key="2">
    <source>
        <dbReference type="SMART" id="SM00458"/>
    </source>
</evidence>
<accession>A0A1E7MVJ5</accession>
<dbReference type="Proteomes" id="UP000037395">
    <property type="component" value="Unassembled WGS sequence"/>
</dbReference>
<reference evidence="5" key="3">
    <citation type="submission" date="2016-08" db="EMBL/GenBank/DDBJ databases">
        <title>Sequencing, assembly and comparative genomics of S. aureofaciens ATCC 10762.</title>
        <authorList>
            <person name="Gradnigo J.S."/>
            <person name="Johnson N."/>
            <person name="Somerville G.A."/>
        </authorList>
    </citation>
    <scope>NUCLEOTIDE SEQUENCE [LARGE SCALE GENOMIC DNA]</scope>
    <source>
        <strain evidence="5">ATCC 10762 / DSM 40127 / CCM 3239 / JCM 4008 / LMG 5968 / NBRC 12843 / NCIMB 8234 / A-377</strain>
    </source>
</reference>
<dbReference type="SMART" id="SM00458">
    <property type="entry name" value="RICIN"/>
    <property type="match status" value="1"/>
</dbReference>
<dbReference type="GeneID" id="97485148"/>
<dbReference type="EMBL" id="JPRF03000097">
    <property type="protein sequence ID" value="OEV32448.1"/>
    <property type="molecule type" value="Genomic_DNA"/>
</dbReference>
<name>A0A1E7MVJ5_KITAU</name>
<dbReference type="CDD" id="cd00161">
    <property type="entry name" value="beta-trefoil_Ricin-like"/>
    <property type="match status" value="1"/>
</dbReference>
<organism evidence="4 5">
    <name type="scientific">Kitasatospora aureofaciens</name>
    <name type="common">Streptomyces aureofaciens</name>
    <dbReference type="NCBI Taxonomy" id="1894"/>
    <lineage>
        <taxon>Bacteria</taxon>
        <taxon>Bacillati</taxon>
        <taxon>Actinomycetota</taxon>
        <taxon>Actinomycetes</taxon>
        <taxon>Kitasatosporales</taxon>
        <taxon>Streptomycetaceae</taxon>
        <taxon>Kitasatospora</taxon>
    </lineage>
</organism>
<dbReference type="Gene3D" id="2.80.10.50">
    <property type="match status" value="2"/>
</dbReference>
<gene>
    <name evidence="3" type="ORF">GCM10010502_20000</name>
    <name evidence="4" type="ORF">HS99_0017350</name>
</gene>
<dbReference type="OrthoDB" id="4302866at2"/>
<feature type="signal peptide" evidence="1">
    <location>
        <begin position="1"/>
        <end position="37"/>
    </location>
</feature>
<evidence type="ECO:0000313" key="5">
    <source>
        <dbReference type="Proteomes" id="UP000037395"/>
    </source>
</evidence>
<dbReference type="EMBL" id="BMUB01000004">
    <property type="protein sequence ID" value="GGU68909.1"/>
    <property type="molecule type" value="Genomic_DNA"/>
</dbReference>
<evidence type="ECO:0000256" key="1">
    <source>
        <dbReference type="SAM" id="SignalP"/>
    </source>
</evidence>
<reference evidence="3" key="5">
    <citation type="submission" date="2020-09" db="EMBL/GenBank/DDBJ databases">
        <authorList>
            <person name="Sun Q."/>
            <person name="Ohkuma M."/>
        </authorList>
    </citation>
    <scope>NUCLEOTIDE SEQUENCE</scope>
    <source>
        <strain evidence="3">JCM 4434</strain>
    </source>
</reference>